<proteinExistence type="predicted"/>
<comment type="caution">
    <text evidence="2">The sequence shown here is derived from an EMBL/GenBank/DDBJ whole genome shotgun (WGS) entry which is preliminary data.</text>
</comment>
<evidence type="ECO:0000259" key="1">
    <source>
        <dbReference type="Pfam" id="PF02721"/>
    </source>
</evidence>
<organism evidence="2 3">
    <name type="scientific">Medicago truncatula</name>
    <name type="common">Barrel medic</name>
    <name type="synonym">Medicago tribuloides</name>
    <dbReference type="NCBI Taxonomy" id="3880"/>
    <lineage>
        <taxon>Eukaryota</taxon>
        <taxon>Viridiplantae</taxon>
        <taxon>Streptophyta</taxon>
        <taxon>Embryophyta</taxon>
        <taxon>Tracheophyta</taxon>
        <taxon>Spermatophyta</taxon>
        <taxon>Magnoliopsida</taxon>
        <taxon>eudicotyledons</taxon>
        <taxon>Gunneridae</taxon>
        <taxon>Pentapetalae</taxon>
        <taxon>rosids</taxon>
        <taxon>fabids</taxon>
        <taxon>Fabales</taxon>
        <taxon>Fabaceae</taxon>
        <taxon>Papilionoideae</taxon>
        <taxon>50 kb inversion clade</taxon>
        <taxon>NPAAA clade</taxon>
        <taxon>Hologalegina</taxon>
        <taxon>IRL clade</taxon>
        <taxon>Trifolieae</taxon>
        <taxon>Medicago</taxon>
    </lineage>
</organism>
<dbReference type="AlphaFoldDB" id="A0A396JC02"/>
<feature type="domain" description="Replication protein A 70 kDa DNA-binding subunit B/D first OB fold" evidence="1">
    <location>
        <begin position="6"/>
        <end position="46"/>
    </location>
</feature>
<accession>A0A396JC02</accession>
<evidence type="ECO:0000313" key="2">
    <source>
        <dbReference type="EMBL" id="RHN74121.1"/>
    </source>
</evidence>
<dbReference type="Pfam" id="PF02721">
    <property type="entry name" value="DUF223"/>
    <property type="match status" value="1"/>
</dbReference>
<sequence length="51" mass="5895">MARPLEKIKNLNGSKSLWKIDVRVVDLWTVTNSKSKQHIEMVLCDKEVVLT</sequence>
<dbReference type="EMBL" id="PSQE01000002">
    <property type="protein sequence ID" value="RHN74121.1"/>
    <property type="molecule type" value="Genomic_DNA"/>
</dbReference>
<dbReference type="InterPro" id="IPR003871">
    <property type="entry name" value="RFA1B/D_OB_1st"/>
</dbReference>
<dbReference type="Proteomes" id="UP000265566">
    <property type="component" value="Chromosome 2"/>
</dbReference>
<gene>
    <name evidence="2" type="ORF">MtrunA17_Chr2g0306681</name>
</gene>
<dbReference type="InterPro" id="IPR012340">
    <property type="entry name" value="NA-bd_OB-fold"/>
</dbReference>
<protein>
    <recommendedName>
        <fullName evidence="1">Replication protein A 70 kDa DNA-binding subunit B/D first OB fold domain-containing protein</fullName>
    </recommendedName>
</protein>
<dbReference type="Gramene" id="rna10114">
    <property type="protein sequence ID" value="RHN74121.1"/>
    <property type="gene ID" value="gene10114"/>
</dbReference>
<dbReference type="Gene3D" id="2.40.50.140">
    <property type="entry name" value="Nucleic acid-binding proteins"/>
    <property type="match status" value="1"/>
</dbReference>
<name>A0A396JC02_MEDTR</name>
<reference evidence="3" key="1">
    <citation type="journal article" date="2018" name="Nat. Plants">
        <title>Whole-genome landscape of Medicago truncatula symbiotic genes.</title>
        <authorList>
            <person name="Pecrix Y."/>
            <person name="Staton S.E."/>
            <person name="Sallet E."/>
            <person name="Lelandais-Briere C."/>
            <person name="Moreau S."/>
            <person name="Carrere S."/>
            <person name="Blein T."/>
            <person name="Jardinaud M.F."/>
            <person name="Latrasse D."/>
            <person name="Zouine M."/>
            <person name="Zahm M."/>
            <person name="Kreplak J."/>
            <person name="Mayjonade B."/>
            <person name="Satge C."/>
            <person name="Perez M."/>
            <person name="Cauet S."/>
            <person name="Marande W."/>
            <person name="Chantry-Darmon C."/>
            <person name="Lopez-Roques C."/>
            <person name="Bouchez O."/>
            <person name="Berard A."/>
            <person name="Debelle F."/>
            <person name="Munos S."/>
            <person name="Bendahmane A."/>
            <person name="Berges H."/>
            <person name="Niebel A."/>
            <person name="Buitink J."/>
            <person name="Frugier F."/>
            <person name="Benhamed M."/>
            <person name="Crespi M."/>
            <person name="Gouzy J."/>
            <person name="Gamas P."/>
        </authorList>
    </citation>
    <scope>NUCLEOTIDE SEQUENCE [LARGE SCALE GENOMIC DNA]</scope>
    <source>
        <strain evidence="3">cv. Jemalong A17</strain>
    </source>
</reference>
<evidence type="ECO:0000313" key="3">
    <source>
        <dbReference type="Proteomes" id="UP000265566"/>
    </source>
</evidence>